<keyword evidence="2" id="KW-1185">Reference proteome</keyword>
<comment type="caution">
    <text evidence="1">The sequence shown here is derived from an EMBL/GenBank/DDBJ whole genome shotgun (WGS) entry which is preliminary data.</text>
</comment>
<organism evidence="1 2">
    <name type="scientific">Paenibacillus hemerocallicola</name>
    <dbReference type="NCBI Taxonomy" id="1172614"/>
    <lineage>
        <taxon>Bacteria</taxon>
        <taxon>Bacillati</taxon>
        <taxon>Bacillota</taxon>
        <taxon>Bacilli</taxon>
        <taxon>Bacillales</taxon>
        <taxon>Paenibacillaceae</taxon>
        <taxon>Paenibacillus</taxon>
    </lineage>
</organism>
<gene>
    <name evidence="1" type="ORF">FE784_07915</name>
</gene>
<dbReference type="Gene3D" id="2.40.37.10">
    <property type="entry name" value="Lyase, Ornithine Decarboxylase, Chain A, domain 1"/>
    <property type="match status" value="1"/>
</dbReference>
<reference evidence="1 2" key="1">
    <citation type="submission" date="2019-05" db="EMBL/GenBank/DDBJ databases">
        <title>We sequenced the genome of Paenibacillus hemerocallicola KCTC 33185 for further insight into its adaptation and study the phylogeny of Paenibacillus.</title>
        <authorList>
            <person name="Narsing Rao M.P."/>
        </authorList>
    </citation>
    <scope>NUCLEOTIDE SEQUENCE [LARGE SCALE GENOMIC DNA]</scope>
    <source>
        <strain evidence="1 2">KCTC 33185</strain>
    </source>
</reference>
<accession>A0A5C4TEE1</accession>
<dbReference type="AlphaFoldDB" id="A0A5C4TEE1"/>
<proteinExistence type="predicted"/>
<dbReference type="EMBL" id="VDCQ01000008">
    <property type="protein sequence ID" value="TNJ66897.1"/>
    <property type="molecule type" value="Genomic_DNA"/>
</dbReference>
<evidence type="ECO:0000313" key="1">
    <source>
        <dbReference type="EMBL" id="TNJ66897.1"/>
    </source>
</evidence>
<protein>
    <submittedName>
        <fullName evidence="1">Uncharacterized protein</fullName>
    </submittedName>
</protein>
<dbReference type="Proteomes" id="UP000307943">
    <property type="component" value="Unassembled WGS sequence"/>
</dbReference>
<sequence length="26" mass="2842">MAEAIGTIPQEVLTLLGARIPRVYTE</sequence>
<name>A0A5C4TEE1_9BACL</name>
<dbReference type="SUPFAM" id="SSF50621">
    <property type="entry name" value="Alanine racemase C-terminal domain-like"/>
    <property type="match status" value="1"/>
</dbReference>
<evidence type="ECO:0000313" key="2">
    <source>
        <dbReference type="Proteomes" id="UP000307943"/>
    </source>
</evidence>
<dbReference type="GO" id="GO:0003824">
    <property type="term" value="F:catalytic activity"/>
    <property type="evidence" value="ECO:0007669"/>
    <property type="project" value="InterPro"/>
</dbReference>
<dbReference type="InterPro" id="IPR009006">
    <property type="entry name" value="Ala_racemase/Decarboxylase_C"/>
</dbReference>